<dbReference type="AlphaFoldDB" id="A0AAJ6B3N0"/>
<dbReference type="CDD" id="cd06193">
    <property type="entry name" value="siderophore_interacting"/>
    <property type="match status" value="1"/>
</dbReference>
<dbReference type="InterPro" id="IPR007037">
    <property type="entry name" value="SIP_rossman_dom"/>
</dbReference>
<feature type="domain" description="FAD-binding FR-type" evidence="1">
    <location>
        <begin position="13"/>
        <end position="154"/>
    </location>
</feature>
<protein>
    <submittedName>
        <fullName evidence="2">Siderophore-interacting protein</fullName>
    </submittedName>
</protein>
<dbReference type="InterPro" id="IPR039374">
    <property type="entry name" value="SIP_fam"/>
</dbReference>
<organism evidence="2 3">
    <name type="scientific">Candidatus Microbacterium phytovorans</name>
    <dbReference type="NCBI Taxonomy" id="3121374"/>
    <lineage>
        <taxon>Bacteria</taxon>
        <taxon>Bacillati</taxon>
        <taxon>Actinomycetota</taxon>
        <taxon>Actinomycetes</taxon>
        <taxon>Micrococcales</taxon>
        <taxon>Microbacteriaceae</taxon>
        <taxon>Microbacterium</taxon>
    </lineage>
</organism>
<dbReference type="PANTHER" id="PTHR30157:SF0">
    <property type="entry name" value="NADPH-DEPENDENT FERRIC-CHELATE REDUCTASE"/>
    <property type="match status" value="1"/>
</dbReference>
<dbReference type="EMBL" id="CP119321">
    <property type="protein sequence ID" value="WEK13327.1"/>
    <property type="molecule type" value="Genomic_DNA"/>
</dbReference>
<evidence type="ECO:0000259" key="1">
    <source>
        <dbReference type="PROSITE" id="PS51384"/>
    </source>
</evidence>
<dbReference type="PROSITE" id="PS51384">
    <property type="entry name" value="FAD_FR"/>
    <property type="match status" value="1"/>
</dbReference>
<gene>
    <name evidence="2" type="ORF">P0Y48_12825</name>
</gene>
<dbReference type="GO" id="GO:0016491">
    <property type="term" value="F:oxidoreductase activity"/>
    <property type="evidence" value="ECO:0007669"/>
    <property type="project" value="InterPro"/>
</dbReference>
<dbReference type="Pfam" id="PF08021">
    <property type="entry name" value="FAD_binding_9"/>
    <property type="match status" value="1"/>
</dbReference>
<evidence type="ECO:0000313" key="3">
    <source>
        <dbReference type="Proteomes" id="UP001213972"/>
    </source>
</evidence>
<dbReference type="InterPro" id="IPR017938">
    <property type="entry name" value="Riboflavin_synthase-like_b-brl"/>
</dbReference>
<name>A0AAJ6B3N0_9MICO</name>
<dbReference type="SUPFAM" id="SSF63380">
    <property type="entry name" value="Riboflavin synthase domain-like"/>
    <property type="match status" value="1"/>
</dbReference>
<dbReference type="InterPro" id="IPR039261">
    <property type="entry name" value="FNR_nucleotide-bd"/>
</dbReference>
<dbReference type="Gene3D" id="3.40.50.80">
    <property type="entry name" value="Nucleotide-binding domain of ferredoxin-NADP reductase (FNR) module"/>
    <property type="match status" value="1"/>
</dbReference>
<sequence>MARSSSLVKPVSQDLLHLTVLRTERLSPHWMRITLGGGDIDRFTPLGFDQWFRIFLPHTGGSGDEGLERIPAKANKIFGYLKYLRIPDGMRPVMRNYTVRAYRPATAGRGAELDVDFVLHGSGPSAGPASRWADAAQPGESVVIIDEGLGFNPERGVEKVALVADETGAPALAGVCASLPATATGFAIIETPSADDILAFDAPAGVDVQWIVREDGVKPGTLALAALQERAVDPGVHAFIVGEQALPTAARRHLVGERGVDKSAVSFVGYWRVGAASPTPKSQVGAAEGSPS</sequence>
<reference evidence="2" key="1">
    <citation type="submission" date="2023-03" db="EMBL/GenBank/DDBJ databases">
        <title>Andean soil-derived lignocellulolytic bacterial consortium as a source of novel taxa and putative plastic-active enzymes.</title>
        <authorList>
            <person name="Diaz-Garcia L."/>
            <person name="Chuvochina M."/>
            <person name="Feuerriegel G."/>
            <person name="Bunk B."/>
            <person name="Sproer C."/>
            <person name="Streit W.R."/>
            <person name="Rodriguez L.M."/>
            <person name="Overmann J."/>
            <person name="Jimenez D.J."/>
        </authorList>
    </citation>
    <scope>NUCLEOTIDE SEQUENCE</scope>
    <source>
        <strain evidence="2">MAG 4610</strain>
    </source>
</reference>
<dbReference type="InterPro" id="IPR013113">
    <property type="entry name" value="SIP_FAD-bd"/>
</dbReference>
<dbReference type="Gene3D" id="2.40.30.10">
    <property type="entry name" value="Translation factors"/>
    <property type="match status" value="1"/>
</dbReference>
<dbReference type="Pfam" id="PF04954">
    <property type="entry name" value="SIP"/>
    <property type="match status" value="1"/>
</dbReference>
<accession>A0AAJ6B3N0</accession>
<dbReference type="Proteomes" id="UP001213972">
    <property type="component" value="Chromosome"/>
</dbReference>
<evidence type="ECO:0000313" key="2">
    <source>
        <dbReference type="EMBL" id="WEK13327.1"/>
    </source>
</evidence>
<dbReference type="InterPro" id="IPR017927">
    <property type="entry name" value="FAD-bd_FR_type"/>
</dbReference>
<dbReference type="PANTHER" id="PTHR30157">
    <property type="entry name" value="FERRIC REDUCTASE, NADPH-DEPENDENT"/>
    <property type="match status" value="1"/>
</dbReference>
<proteinExistence type="predicted"/>